<proteinExistence type="predicted"/>
<feature type="compositionally biased region" description="Basic and acidic residues" evidence="1">
    <location>
        <begin position="306"/>
        <end position="329"/>
    </location>
</feature>
<feature type="region of interest" description="Disordered" evidence="1">
    <location>
        <begin position="1080"/>
        <end position="1240"/>
    </location>
</feature>
<feature type="domain" description="ARF7 effector protein C-terminal" evidence="2">
    <location>
        <begin position="1551"/>
        <end position="1618"/>
    </location>
</feature>
<feature type="compositionally biased region" description="Basic and acidic residues" evidence="1">
    <location>
        <begin position="1481"/>
        <end position="1497"/>
    </location>
</feature>
<feature type="compositionally biased region" description="Basic and acidic residues" evidence="1">
    <location>
        <begin position="1165"/>
        <end position="1178"/>
    </location>
</feature>
<evidence type="ECO:0000313" key="4">
    <source>
        <dbReference type="Proteomes" id="UP001175271"/>
    </source>
</evidence>
<feature type="region of interest" description="Disordered" evidence="1">
    <location>
        <begin position="1428"/>
        <end position="1519"/>
    </location>
</feature>
<comment type="caution">
    <text evidence="3">The sequence shown here is derived from an EMBL/GenBank/DDBJ whole genome shotgun (WGS) entry which is preliminary data.</text>
</comment>
<feature type="region of interest" description="Disordered" evidence="1">
    <location>
        <begin position="1368"/>
        <end position="1389"/>
    </location>
</feature>
<feature type="compositionally biased region" description="Polar residues" evidence="1">
    <location>
        <begin position="910"/>
        <end position="925"/>
    </location>
</feature>
<gene>
    <name evidence="3" type="ORF">QR680_003100</name>
</gene>
<feature type="region of interest" description="Disordered" evidence="1">
    <location>
        <begin position="1"/>
        <end position="382"/>
    </location>
</feature>
<reference evidence="3" key="1">
    <citation type="submission" date="2023-06" db="EMBL/GenBank/DDBJ databases">
        <title>Genomic analysis of the entomopathogenic nematode Steinernema hermaphroditum.</title>
        <authorList>
            <person name="Schwarz E.M."/>
            <person name="Heppert J.K."/>
            <person name="Baniya A."/>
            <person name="Schwartz H.T."/>
            <person name="Tan C.-H."/>
            <person name="Antoshechkin I."/>
            <person name="Sternberg P.W."/>
            <person name="Goodrich-Blair H."/>
            <person name="Dillman A.R."/>
        </authorList>
    </citation>
    <scope>NUCLEOTIDE SEQUENCE</scope>
    <source>
        <strain evidence="3">PS9179</strain>
        <tissue evidence="3">Whole animal</tissue>
    </source>
</reference>
<feature type="compositionally biased region" description="Polar residues" evidence="1">
    <location>
        <begin position="591"/>
        <end position="601"/>
    </location>
</feature>
<dbReference type="EMBL" id="JAUCMV010000005">
    <property type="protein sequence ID" value="KAK0399551.1"/>
    <property type="molecule type" value="Genomic_DNA"/>
</dbReference>
<feature type="compositionally biased region" description="Low complexity" evidence="1">
    <location>
        <begin position="492"/>
        <end position="502"/>
    </location>
</feature>
<feature type="compositionally biased region" description="Basic and acidic residues" evidence="1">
    <location>
        <begin position="452"/>
        <end position="462"/>
    </location>
</feature>
<dbReference type="Pfam" id="PF14949">
    <property type="entry name" value="ARF7EP_C"/>
    <property type="match status" value="1"/>
</dbReference>
<feature type="compositionally biased region" description="Polar residues" evidence="1">
    <location>
        <begin position="702"/>
        <end position="728"/>
    </location>
</feature>
<feature type="compositionally biased region" description="Acidic residues" evidence="1">
    <location>
        <begin position="1471"/>
        <end position="1480"/>
    </location>
</feature>
<feature type="region of interest" description="Disordered" evidence="1">
    <location>
        <begin position="1542"/>
        <end position="1566"/>
    </location>
</feature>
<feature type="compositionally biased region" description="Basic and acidic residues" evidence="1">
    <location>
        <begin position="506"/>
        <end position="523"/>
    </location>
</feature>
<feature type="compositionally biased region" description="Polar residues" evidence="1">
    <location>
        <begin position="97"/>
        <end position="107"/>
    </location>
</feature>
<name>A0AA39H6E5_9BILA</name>
<dbReference type="Proteomes" id="UP001175271">
    <property type="component" value="Unassembled WGS sequence"/>
</dbReference>
<keyword evidence="4" id="KW-1185">Reference proteome</keyword>
<dbReference type="InterPro" id="IPR029264">
    <property type="entry name" value="ARF7EP_C"/>
</dbReference>
<sequence length="1649" mass="178869">MSENGGNRTMSDKRQTRSYRTRASDQSSKAVRTVQIQNPDEAMSPRPVKVAEGPKLRSAARACPEVPDSACRRKRPLNEDVKDSPTTLPQNLKKATPSVSTPETMNSDQKRVLRSSKRTGQDTSDAGASHSEASKSVGKKDQLQQKSPKHQSESNHQGVASGVSVPMAMSSSVGRELRSTRRSLLTTTPASTTPKPVIDSDDNKSSNKEVKKQLSSRQSRNFGKTTPASTTPKTASSHSSRVLRSAGRALPETHDTAVPNGSVGTRADQFESQKDQEMSEQRSPPSQNPGKTAPKGSPTKTTNGNQKRELRSTKRLRPETPENVEHVEPTDSEVAKSPNQQDQTRKEQPRQSRKTKATTPGVSSLKNSSPGRVLRSAGRALPEVPIDSVVSANRNAKTLTHQKRIRQKIVTPDVRDVTTATPDKSVDTEGRVLRSGKVAHTTTPVSGIVRAPADENPKDNGEVRMATPTHVATPKGRTSKIVNIRQGPVLRSSTSMSASLTSPLGREADEVIKQSPKRPSDSTRRKKSLGKVGEEKSNCQAESTAKSTQNRSTPNSTQGPVLRSARMARPEKTESTAAVDTPIDAQDGEAMNQSMEETASVCTAEKEEFQNNNEDGHTADVSVSLPLTNDKIEEISLEAPVNQEDVSVNEDRCDVGDAVLLVEGSHVETSAVNADSGSSTTLVNEEEAHDNNTPTHIDGSVDSDSNGPTALISTENAHFNNLTYSGDASPSLALSDKDTESLANLHTPEEGSPSPVNEEIPYTEDDGYNADTTSDGCPNHPKPAIVDDSKSSAESVNSESNWSAPRINEEEVGEDHENNASNDGFVTHDSTSSSSLIKQDAGPNDRPVFENSEDSSPSPGLYDDTTKNMPSTASITGDDLDIYDNNEATDGSTNHPTTVLVDKSNLATETINPGSIFSTSPSNDTGIEDAELSPALNENVIVYSTSYSPVKEKSFSIDDDDEDDTLAIMHDRTSPTPPANSDSIPSTSPQNSTDETGILSSPPYGVASSPSPNNEPLATDEDSREMHASCESGNIDLDTEFSKGSVHSEVVKEISVENIEELSMSLSSLNVDNVRPISPETAITEDLSSSGDYDKNIAHPSGGSSYEPTSVQHDDSQSSTALISGNSNSIQPVEEPIDVPTDSSHVGDIDDKWPSVSMIQEDLPSEEKTDNVERRDFEEASSDPYVNEEGLSGGNENNADVSSDGSPDQSASSPVDHLNSVPDVQEYSSSLPSNDSDIEIIPHPAPVREELLDAGDEEDVMWIDDEEDVVCVEEIFYIDDNDDEMLVDDDAEVGIDDHGEVITIDDDENDERLSVSDMVLVDEVYEDDNINEKLGEDILDGTSAAEDYQFGEASEKTLDYQLASSALERESQERVAEEVPPLQNSDKMNDHELTPMQMNMGQKEVFHSTSLGHATASISVHEVEPECHDQGIPINDVGDELANHNSGSEVFVNDDSENQPQMDGGLGNENSTEDASADVEENMKENANESASKDKVAKSVAEQPARSNRRKRALDPLNKELDALQPDEFTLSVMSSGRGRVLRSAGLSRSKRTTEKAQPRGPVDSLTHDKDGRILNVFTGEMIYMCDCFDLQCEGCQVQCQECYSRRCYFVCQRGRDAYIWLDFTTSKRRNPFIRQVEDEQVEMKTKFR</sequence>
<feature type="compositionally biased region" description="Low complexity" evidence="1">
    <location>
        <begin position="1187"/>
        <end position="1214"/>
    </location>
</feature>
<feature type="compositionally biased region" description="Polar residues" evidence="1">
    <location>
        <begin position="538"/>
        <end position="559"/>
    </location>
</feature>
<feature type="region of interest" description="Disordered" evidence="1">
    <location>
        <begin position="910"/>
        <end position="929"/>
    </location>
</feature>
<feature type="compositionally biased region" description="Polar residues" evidence="1">
    <location>
        <begin position="24"/>
        <end position="38"/>
    </location>
</feature>
<feature type="compositionally biased region" description="Basic and acidic residues" evidence="1">
    <location>
        <begin position="201"/>
        <end position="212"/>
    </location>
</feature>
<feature type="region of interest" description="Disordered" evidence="1">
    <location>
        <begin position="670"/>
        <end position="898"/>
    </location>
</feature>
<evidence type="ECO:0000313" key="3">
    <source>
        <dbReference type="EMBL" id="KAK0399551.1"/>
    </source>
</evidence>
<feature type="compositionally biased region" description="Polar residues" evidence="1">
    <location>
        <begin position="1102"/>
        <end position="1131"/>
    </location>
</feature>
<feature type="compositionally biased region" description="Polar residues" evidence="1">
    <location>
        <begin position="819"/>
        <end position="837"/>
    </location>
</feature>
<evidence type="ECO:0000256" key="1">
    <source>
        <dbReference type="SAM" id="MobiDB-lite"/>
    </source>
</evidence>
<evidence type="ECO:0000259" key="2">
    <source>
        <dbReference type="Pfam" id="PF14949"/>
    </source>
</evidence>
<feature type="compositionally biased region" description="Polar residues" evidence="1">
    <location>
        <begin position="281"/>
        <end position="290"/>
    </location>
</feature>
<feature type="compositionally biased region" description="Basic and acidic residues" evidence="1">
    <location>
        <begin position="1368"/>
        <end position="1377"/>
    </location>
</feature>
<organism evidence="3 4">
    <name type="scientific">Steinernema hermaphroditum</name>
    <dbReference type="NCBI Taxonomy" id="289476"/>
    <lineage>
        <taxon>Eukaryota</taxon>
        <taxon>Metazoa</taxon>
        <taxon>Ecdysozoa</taxon>
        <taxon>Nematoda</taxon>
        <taxon>Chromadorea</taxon>
        <taxon>Rhabditida</taxon>
        <taxon>Tylenchina</taxon>
        <taxon>Panagrolaimomorpha</taxon>
        <taxon>Strongyloidoidea</taxon>
        <taxon>Steinernematidae</taxon>
        <taxon>Steinernema</taxon>
    </lineage>
</organism>
<feature type="compositionally biased region" description="Polar residues" evidence="1">
    <location>
        <begin position="213"/>
        <end position="223"/>
    </location>
</feature>
<feature type="compositionally biased region" description="Polar residues" evidence="1">
    <location>
        <begin position="357"/>
        <end position="370"/>
    </location>
</feature>
<feature type="compositionally biased region" description="Low complexity" evidence="1">
    <location>
        <begin position="792"/>
        <end position="804"/>
    </location>
</feature>
<feature type="compositionally biased region" description="Polar residues" evidence="1">
    <location>
        <begin position="670"/>
        <end position="683"/>
    </location>
</feature>
<feature type="compositionally biased region" description="Polar residues" evidence="1">
    <location>
        <begin position="979"/>
        <end position="999"/>
    </location>
</feature>
<feature type="region of interest" description="Disordered" evidence="1">
    <location>
        <begin position="435"/>
        <end position="601"/>
    </location>
</feature>
<feature type="region of interest" description="Disordered" evidence="1">
    <location>
        <begin position="948"/>
        <end position="1046"/>
    </location>
</feature>
<feature type="compositionally biased region" description="Polar residues" evidence="1">
    <location>
        <begin position="886"/>
        <end position="897"/>
    </location>
</feature>
<feature type="compositionally biased region" description="Low complexity" evidence="1">
    <location>
        <begin position="224"/>
        <end position="240"/>
    </location>
</feature>
<dbReference type="PANTHER" id="PTHR46536">
    <property type="entry name" value="ARL14 EFFECTOR PROTEIN"/>
    <property type="match status" value="1"/>
</dbReference>
<feature type="compositionally biased region" description="Basic and acidic residues" evidence="1">
    <location>
        <begin position="268"/>
        <end position="280"/>
    </location>
</feature>
<accession>A0AA39H6E5</accession>
<feature type="compositionally biased region" description="Polar residues" evidence="1">
    <location>
        <begin position="1226"/>
        <end position="1235"/>
    </location>
</feature>
<feature type="compositionally biased region" description="Low complexity" evidence="1">
    <location>
        <begin position="182"/>
        <end position="196"/>
    </location>
</feature>
<dbReference type="PANTHER" id="PTHR46536:SF3">
    <property type="entry name" value="ARF7 EFFECTOR PROTEIN C-TERMINAL DOMAIN-CONTAINING PROTEIN"/>
    <property type="match status" value="1"/>
</dbReference>
<protein>
    <recommendedName>
        <fullName evidence="2">ARF7 effector protein C-terminal domain-containing protein</fullName>
    </recommendedName>
</protein>